<evidence type="ECO:0000313" key="2">
    <source>
        <dbReference type="Proteomes" id="UP001165960"/>
    </source>
</evidence>
<gene>
    <name evidence="1" type="primary">NPC2_15</name>
    <name evidence="1" type="ORF">DSO57_1015797</name>
</gene>
<protein>
    <submittedName>
        <fullName evidence="1">Phosphatidylglycerol/phosphatidylinositol transfer protein</fullName>
    </submittedName>
</protein>
<name>A0ACC2U2U4_9FUNG</name>
<proteinExistence type="predicted"/>
<keyword evidence="2" id="KW-1185">Reference proteome</keyword>
<accession>A0ACC2U2U4</accession>
<comment type="caution">
    <text evidence="1">The sequence shown here is derived from an EMBL/GenBank/DDBJ whole genome shotgun (WGS) entry which is preliminary data.</text>
</comment>
<organism evidence="1 2">
    <name type="scientific">Entomophthora muscae</name>
    <dbReference type="NCBI Taxonomy" id="34485"/>
    <lineage>
        <taxon>Eukaryota</taxon>
        <taxon>Fungi</taxon>
        <taxon>Fungi incertae sedis</taxon>
        <taxon>Zoopagomycota</taxon>
        <taxon>Entomophthoromycotina</taxon>
        <taxon>Entomophthoromycetes</taxon>
        <taxon>Entomophthorales</taxon>
        <taxon>Entomophthoraceae</taxon>
        <taxon>Entomophthora</taxon>
    </lineage>
</organism>
<sequence>MKSSHFFTTLIALQGISQAEEPYRVLAGGLVKDYGVASDVMQLHSLTFDSKPRKNHPIKVQIAGLFKDTISKGSKVTVNVKYEAINLLKLDIDFCDFIVNIGTGLKCPISPGQFNVSMTQKISSFTPPGKYQFTLTGYSSKRARLFKDIAEFKL</sequence>
<evidence type="ECO:0000313" key="1">
    <source>
        <dbReference type="EMBL" id="KAJ9081323.1"/>
    </source>
</evidence>
<reference evidence="1" key="1">
    <citation type="submission" date="2022-04" db="EMBL/GenBank/DDBJ databases">
        <title>Genome of the entomopathogenic fungus Entomophthora muscae.</title>
        <authorList>
            <person name="Elya C."/>
            <person name="Lovett B.R."/>
            <person name="Lee E."/>
            <person name="Macias A.M."/>
            <person name="Hajek A.E."/>
            <person name="De Bivort B.L."/>
            <person name="Kasson M.T."/>
            <person name="De Fine Licht H.H."/>
            <person name="Stajich J.E."/>
        </authorList>
    </citation>
    <scope>NUCLEOTIDE SEQUENCE</scope>
    <source>
        <strain evidence="1">Berkeley</strain>
    </source>
</reference>
<dbReference type="Proteomes" id="UP001165960">
    <property type="component" value="Unassembled WGS sequence"/>
</dbReference>
<dbReference type="EMBL" id="QTSX02001483">
    <property type="protein sequence ID" value="KAJ9081323.1"/>
    <property type="molecule type" value="Genomic_DNA"/>
</dbReference>